<evidence type="ECO:0000256" key="8">
    <source>
        <dbReference type="ARBA" id="ARBA00022490"/>
    </source>
</evidence>
<evidence type="ECO:0000256" key="6">
    <source>
        <dbReference type="ARBA" id="ARBA00011738"/>
    </source>
</evidence>
<accession>A0A4S8ID59</accession>
<evidence type="ECO:0000256" key="9">
    <source>
        <dbReference type="ARBA" id="ARBA00022676"/>
    </source>
</evidence>
<dbReference type="FunFam" id="3.40.50.2020:FF:000004">
    <property type="entry name" value="Adenine phosphoribosyltransferase"/>
    <property type="match status" value="1"/>
</dbReference>
<feature type="domain" description="Phosphoribosyltransferase" evidence="12">
    <location>
        <begin position="92"/>
        <end position="199"/>
    </location>
</feature>
<evidence type="ECO:0000313" key="13">
    <source>
        <dbReference type="EMBL" id="THU45554.1"/>
    </source>
</evidence>
<comment type="subcellular location">
    <subcellularLocation>
        <location evidence="3">Cytoplasm</location>
    </subcellularLocation>
</comment>
<dbReference type="EMBL" id="PYDT01000011">
    <property type="protein sequence ID" value="THU45554.1"/>
    <property type="molecule type" value="Genomic_DNA"/>
</dbReference>
<dbReference type="Gene3D" id="3.40.50.2020">
    <property type="match status" value="2"/>
</dbReference>
<keyword evidence="9" id="KW-0328">Glycosyltransferase</keyword>
<evidence type="ECO:0000259" key="12">
    <source>
        <dbReference type="Pfam" id="PF00156"/>
    </source>
</evidence>
<dbReference type="GO" id="GO:0006166">
    <property type="term" value="P:purine ribonucleoside salvage"/>
    <property type="evidence" value="ECO:0007669"/>
    <property type="project" value="UniProtKB-KW"/>
</dbReference>
<comment type="caution">
    <text evidence="13">The sequence shown here is derived from an EMBL/GenBank/DDBJ whole genome shotgun (WGS) entry which is preliminary data.</text>
</comment>
<dbReference type="CDD" id="cd06223">
    <property type="entry name" value="PRTases_typeI"/>
    <property type="match status" value="1"/>
</dbReference>
<evidence type="ECO:0000256" key="2">
    <source>
        <dbReference type="ARBA" id="ARBA00003968"/>
    </source>
</evidence>
<dbReference type="HAMAP" id="MF_00004">
    <property type="entry name" value="Aden_phosphoribosyltr"/>
    <property type="match status" value="1"/>
</dbReference>
<sequence>MACGEDKEQDPRIQGIAASIRVVPDFPKKGIMFQDITTLLLDPKAFKNTVDLFVERYSGKNISVVAGIEARGFIFGPPIALAIGAKFVPLRKPRKLPGIEARGFIFGPPIALAIGAKFVPLRKPRKLPGEVISEKYVLEYGTDCLEMHVGAIQPCDRALVVDDLVATGGTLRAAMNLLERAGAEVVECACVIELPELKGRERLNGKPLYVLMESR</sequence>
<dbReference type="InterPro" id="IPR029057">
    <property type="entry name" value="PRTase-like"/>
</dbReference>
<comment type="catalytic activity">
    <reaction evidence="1">
        <text>AMP + diphosphate = 5-phospho-alpha-D-ribose 1-diphosphate + adenine</text>
        <dbReference type="Rhea" id="RHEA:16609"/>
        <dbReference type="ChEBI" id="CHEBI:16708"/>
        <dbReference type="ChEBI" id="CHEBI:33019"/>
        <dbReference type="ChEBI" id="CHEBI:58017"/>
        <dbReference type="ChEBI" id="CHEBI:456215"/>
        <dbReference type="EC" id="2.4.2.7"/>
    </reaction>
</comment>
<dbReference type="NCBIfam" id="NF002636">
    <property type="entry name" value="PRK02304.1-5"/>
    <property type="match status" value="1"/>
</dbReference>
<dbReference type="GO" id="GO:0003999">
    <property type="term" value="F:adenine phosphoribosyltransferase activity"/>
    <property type="evidence" value="ECO:0007669"/>
    <property type="project" value="UniProtKB-EC"/>
</dbReference>
<dbReference type="STRING" id="52838.A0A4S8ID59"/>
<dbReference type="SUPFAM" id="SSF53271">
    <property type="entry name" value="PRTase-like"/>
    <property type="match status" value="2"/>
</dbReference>
<dbReference type="GO" id="GO:0006168">
    <property type="term" value="P:adenine salvage"/>
    <property type="evidence" value="ECO:0007669"/>
    <property type="project" value="InterPro"/>
</dbReference>
<keyword evidence="14" id="KW-1185">Reference proteome</keyword>
<dbReference type="InterPro" id="IPR005764">
    <property type="entry name" value="Ade_phspho_trans"/>
</dbReference>
<protein>
    <recommendedName>
        <fullName evidence="7">adenine phosphoribosyltransferase</fullName>
        <ecNumber evidence="7">2.4.2.7</ecNumber>
    </recommendedName>
</protein>
<dbReference type="EC" id="2.4.2.7" evidence="7"/>
<dbReference type="GO" id="GO:0044209">
    <property type="term" value="P:AMP salvage"/>
    <property type="evidence" value="ECO:0007669"/>
    <property type="project" value="UniProtKB-UniPathway"/>
</dbReference>
<dbReference type="PANTHER" id="PTHR11776">
    <property type="entry name" value="ADENINE PHOSPHORIBOSYLTRANSFERASE"/>
    <property type="match status" value="1"/>
</dbReference>
<evidence type="ECO:0000256" key="3">
    <source>
        <dbReference type="ARBA" id="ARBA00004496"/>
    </source>
</evidence>
<evidence type="ECO:0000256" key="5">
    <source>
        <dbReference type="ARBA" id="ARBA00008391"/>
    </source>
</evidence>
<dbReference type="GO" id="GO:0005829">
    <property type="term" value="C:cytosol"/>
    <property type="evidence" value="ECO:0007669"/>
    <property type="project" value="TreeGrafter"/>
</dbReference>
<keyword evidence="8" id="KW-0963">Cytoplasm</keyword>
<dbReference type="PANTHER" id="PTHR11776:SF7">
    <property type="entry name" value="PHOSPHORIBOSYLTRANSFERASE DOMAIN-CONTAINING PROTEIN"/>
    <property type="match status" value="1"/>
</dbReference>
<dbReference type="UniPathway" id="UPA00588">
    <property type="reaction ID" value="UER00646"/>
</dbReference>
<gene>
    <name evidence="13" type="ORF">C4D60_Mb02t19220</name>
</gene>
<organism evidence="13 14">
    <name type="scientific">Musa balbisiana</name>
    <name type="common">Banana</name>
    <dbReference type="NCBI Taxonomy" id="52838"/>
    <lineage>
        <taxon>Eukaryota</taxon>
        <taxon>Viridiplantae</taxon>
        <taxon>Streptophyta</taxon>
        <taxon>Embryophyta</taxon>
        <taxon>Tracheophyta</taxon>
        <taxon>Spermatophyta</taxon>
        <taxon>Magnoliopsida</taxon>
        <taxon>Liliopsida</taxon>
        <taxon>Zingiberales</taxon>
        <taxon>Musaceae</taxon>
        <taxon>Musa</taxon>
    </lineage>
</organism>
<proteinExistence type="inferred from homology"/>
<dbReference type="InterPro" id="IPR000836">
    <property type="entry name" value="PRTase_dom"/>
</dbReference>
<comment type="pathway">
    <text evidence="4">Purine metabolism; AMP biosynthesis via salvage pathway; AMP from adenine: step 1/1.</text>
</comment>
<dbReference type="AlphaFoldDB" id="A0A4S8ID59"/>
<evidence type="ECO:0000313" key="14">
    <source>
        <dbReference type="Proteomes" id="UP000317650"/>
    </source>
</evidence>
<dbReference type="Pfam" id="PF00156">
    <property type="entry name" value="Pribosyltran"/>
    <property type="match status" value="1"/>
</dbReference>
<evidence type="ECO:0000256" key="4">
    <source>
        <dbReference type="ARBA" id="ARBA00004659"/>
    </source>
</evidence>
<dbReference type="InterPro" id="IPR050120">
    <property type="entry name" value="Adenine_PRTase"/>
</dbReference>
<comment type="similarity">
    <text evidence="5">Belongs to the purine/pyrimidine phosphoribosyltransferase family.</text>
</comment>
<keyword evidence="10" id="KW-0808">Transferase</keyword>
<reference evidence="13 14" key="1">
    <citation type="journal article" date="2019" name="Nat. Plants">
        <title>Genome sequencing of Musa balbisiana reveals subgenome evolution and function divergence in polyploid bananas.</title>
        <authorList>
            <person name="Yao X."/>
        </authorList>
    </citation>
    <scope>NUCLEOTIDE SEQUENCE [LARGE SCALE GENOMIC DNA]</scope>
    <source>
        <strain evidence="14">cv. DH-PKW</strain>
        <tissue evidence="13">Leaves</tissue>
    </source>
</reference>
<name>A0A4S8ID59_MUSBA</name>
<comment type="subunit">
    <text evidence="6">Homodimer.</text>
</comment>
<keyword evidence="11" id="KW-0660">Purine salvage</keyword>
<evidence type="ECO:0000256" key="10">
    <source>
        <dbReference type="ARBA" id="ARBA00022679"/>
    </source>
</evidence>
<evidence type="ECO:0000256" key="1">
    <source>
        <dbReference type="ARBA" id="ARBA00000868"/>
    </source>
</evidence>
<evidence type="ECO:0000256" key="7">
    <source>
        <dbReference type="ARBA" id="ARBA00011893"/>
    </source>
</evidence>
<comment type="function">
    <text evidence="2">Catalyzes a salvage reaction resulting in the formation of AMP, that is energically less costly than de novo synthesis.</text>
</comment>
<dbReference type="Proteomes" id="UP000317650">
    <property type="component" value="Chromosome 2"/>
</dbReference>
<evidence type="ECO:0000256" key="11">
    <source>
        <dbReference type="ARBA" id="ARBA00022726"/>
    </source>
</evidence>